<name>A0A933S0F6_RHOPL</name>
<proteinExistence type="predicted"/>
<evidence type="ECO:0000256" key="1">
    <source>
        <dbReference type="SAM" id="SignalP"/>
    </source>
</evidence>
<organism evidence="3 4">
    <name type="scientific">Rhodopseudomonas palustris</name>
    <dbReference type="NCBI Taxonomy" id="1076"/>
    <lineage>
        <taxon>Bacteria</taxon>
        <taxon>Pseudomonadati</taxon>
        <taxon>Pseudomonadota</taxon>
        <taxon>Alphaproteobacteria</taxon>
        <taxon>Hyphomicrobiales</taxon>
        <taxon>Nitrobacteraceae</taxon>
        <taxon>Rhodopseudomonas</taxon>
    </lineage>
</organism>
<keyword evidence="1" id="KW-0732">Signal</keyword>
<feature type="signal peptide" evidence="1">
    <location>
        <begin position="1"/>
        <end position="21"/>
    </location>
</feature>
<dbReference type="AlphaFoldDB" id="A0A933S0F6"/>
<feature type="chain" id="PRO_5037298216" evidence="1">
    <location>
        <begin position="22"/>
        <end position="111"/>
    </location>
</feature>
<dbReference type="InterPro" id="IPR025711">
    <property type="entry name" value="PepSY"/>
</dbReference>
<dbReference type="EMBL" id="JACRJB010000053">
    <property type="protein sequence ID" value="MBI5131517.1"/>
    <property type="molecule type" value="Genomic_DNA"/>
</dbReference>
<gene>
    <name evidence="3" type="ORF">HZA66_18930</name>
</gene>
<sequence>MNKLKTIVCVAAVMTSAAALAEGAGKASNDAANAPQAKTSMGAAIAAAEKHAGGKAIRAEYEKGKDNRWTYDVEVAADRGVYDVKVDADAGTVVASTKDVADTDDEGDKAD</sequence>
<feature type="domain" description="PepSY" evidence="2">
    <location>
        <begin position="43"/>
        <end position="95"/>
    </location>
</feature>
<evidence type="ECO:0000259" key="2">
    <source>
        <dbReference type="Pfam" id="PF03413"/>
    </source>
</evidence>
<reference evidence="3" key="1">
    <citation type="submission" date="2020-07" db="EMBL/GenBank/DDBJ databases">
        <title>Huge and variable diversity of episymbiotic CPR bacteria and DPANN archaea in groundwater ecosystems.</title>
        <authorList>
            <person name="He C.Y."/>
            <person name="Keren R."/>
            <person name="Whittaker M."/>
            <person name="Farag I.F."/>
            <person name="Doudna J."/>
            <person name="Cate J.H.D."/>
            <person name="Banfield J.F."/>
        </authorList>
    </citation>
    <scope>NUCLEOTIDE SEQUENCE</scope>
    <source>
        <strain evidence="3">NC_groundwater_1818_Pr3_B-0.1um_66_35</strain>
    </source>
</reference>
<evidence type="ECO:0000313" key="4">
    <source>
        <dbReference type="Proteomes" id="UP000782519"/>
    </source>
</evidence>
<protein>
    <submittedName>
        <fullName evidence="3">PepSY domain-containing protein</fullName>
    </submittedName>
</protein>
<dbReference type="Proteomes" id="UP000782519">
    <property type="component" value="Unassembled WGS sequence"/>
</dbReference>
<dbReference type="Gene3D" id="3.10.450.40">
    <property type="match status" value="1"/>
</dbReference>
<comment type="caution">
    <text evidence="3">The sequence shown here is derived from an EMBL/GenBank/DDBJ whole genome shotgun (WGS) entry which is preliminary data.</text>
</comment>
<accession>A0A933S0F6</accession>
<evidence type="ECO:0000313" key="3">
    <source>
        <dbReference type="EMBL" id="MBI5131517.1"/>
    </source>
</evidence>
<dbReference type="Pfam" id="PF03413">
    <property type="entry name" value="PepSY"/>
    <property type="match status" value="1"/>
</dbReference>